<keyword evidence="2" id="KW-0732">Signal</keyword>
<dbReference type="PROSITE" id="PS51257">
    <property type="entry name" value="PROKAR_LIPOPROTEIN"/>
    <property type="match status" value="1"/>
</dbReference>
<gene>
    <name evidence="3" type="ORF">H9870_11655</name>
</gene>
<evidence type="ECO:0000313" key="4">
    <source>
        <dbReference type="Proteomes" id="UP000824190"/>
    </source>
</evidence>
<dbReference type="EMBL" id="DXGC01000097">
    <property type="protein sequence ID" value="HIW92302.1"/>
    <property type="molecule type" value="Genomic_DNA"/>
</dbReference>
<feature type="signal peptide" evidence="2">
    <location>
        <begin position="1"/>
        <end position="25"/>
    </location>
</feature>
<name>A0A9D1RT45_9CORY</name>
<organism evidence="3 4">
    <name type="scientific">Candidatus Corynebacterium avicola</name>
    <dbReference type="NCBI Taxonomy" id="2838527"/>
    <lineage>
        <taxon>Bacteria</taxon>
        <taxon>Bacillati</taxon>
        <taxon>Actinomycetota</taxon>
        <taxon>Actinomycetes</taxon>
        <taxon>Mycobacteriales</taxon>
        <taxon>Corynebacteriaceae</taxon>
        <taxon>Corynebacterium</taxon>
    </lineage>
</organism>
<feature type="chain" id="PRO_5038581148" description="SH3b domain-containing protein" evidence="2">
    <location>
        <begin position="26"/>
        <end position="269"/>
    </location>
</feature>
<dbReference type="AlphaFoldDB" id="A0A9D1RT45"/>
<dbReference type="Proteomes" id="UP000824190">
    <property type="component" value="Unassembled WGS sequence"/>
</dbReference>
<accession>A0A9D1RT45</accession>
<evidence type="ECO:0008006" key="5">
    <source>
        <dbReference type="Google" id="ProtNLM"/>
    </source>
</evidence>
<feature type="compositionally biased region" description="Low complexity" evidence="1">
    <location>
        <begin position="33"/>
        <end position="49"/>
    </location>
</feature>
<proteinExistence type="predicted"/>
<evidence type="ECO:0000313" key="3">
    <source>
        <dbReference type="EMBL" id="HIW92302.1"/>
    </source>
</evidence>
<feature type="region of interest" description="Disordered" evidence="1">
    <location>
        <begin position="25"/>
        <end position="80"/>
    </location>
</feature>
<reference evidence="3" key="2">
    <citation type="submission" date="2021-04" db="EMBL/GenBank/DDBJ databases">
        <authorList>
            <person name="Gilroy R."/>
        </authorList>
    </citation>
    <scope>NUCLEOTIDE SEQUENCE</scope>
    <source>
        <strain evidence="3">CHK32-1732</strain>
    </source>
</reference>
<comment type="caution">
    <text evidence="3">The sequence shown here is derived from an EMBL/GenBank/DDBJ whole genome shotgun (WGS) entry which is preliminary data.</text>
</comment>
<evidence type="ECO:0000256" key="2">
    <source>
        <dbReference type="SAM" id="SignalP"/>
    </source>
</evidence>
<reference evidence="3" key="1">
    <citation type="journal article" date="2021" name="PeerJ">
        <title>Extensive microbial diversity within the chicken gut microbiome revealed by metagenomics and culture.</title>
        <authorList>
            <person name="Gilroy R."/>
            <person name="Ravi A."/>
            <person name="Getino M."/>
            <person name="Pursley I."/>
            <person name="Horton D.L."/>
            <person name="Alikhan N.F."/>
            <person name="Baker D."/>
            <person name="Gharbi K."/>
            <person name="Hall N."/>
            <person name="Watson M."/>
            <person name="Adriaenssens E.M."/>
            <person name="Foster-Nyarko E."/>
            <person name="Jarju S."/>
            <person name="Secka A."/>
            <person name="Antonio M."/>
            <person name="Oren A."/>
            <person name="Chaudhuri R.R."/>
            <person name="La Ragione R."/>
            <person name="Hildebrand F."/>
            <person name="Pallen M.J."/>
        </authorList>
    </citation>
    <scope>NUCLEOTIDE SEQUENCE</scope>
    <source>
        <strain evidence="3">CHK32-1732</strain>
    </source>
</reference>
<evidence type="ECO:0000256" key="1">
    <source>
        <dbReference type="SAM" id="MobiDB-lite"/>
    </source>
</evidence>
<protein>
    <recommendedName>
        <fullName evidence="5">SH3b domain-containing protein</fullName>
    </recommendedName>
</protein>
<sequence length="269" mass="28834">MRNRRNRYPVLAVGACAALVLGACGNSGEDSEATPAVTDTVTDTVTEVAGDPVDGTQPDPDNPDSPDNPGIPEDPGEITVPGEFVESYYSREGEVVGVAGMTGDIAPEIIRAQPSHDSEEVGQVWRTGSVELAGREWDNTTLPDEGYWVEVRQDGVQGWMPATHLFYFGAVTDATGEWSHIPTSDDPIWSLGTMGHEITEGDMGRWAIVTKPEDTGDGAYRLDITGVPDDAQAGERLKVTFDEVDGQYTISNVEKTLLCARGLSDGMCL</sequence>